<sequence length="811" mass="93045">MSQKRQLNYSKECHRLEEILDNLRHELHYTRLALDDKDNEVQSLKKALRECHQCDATQHQKHALPFSLGSTAGQRQLERCDGGSAEEDVQTESMPPTASQLQEMIDVIDHLQVALHDKEKALSECQERNRFFCQSIARLQQECHTKDALVVELQNEIDKFRQVVKPLTQVFLQHHKTECDDINCNIGMESTRVLPSEYKRIKRQGCSAEPLTNLVEAEDKLMKIPKCAKSRELIKSAILDNDFMKNLDITQIREIVDCMYPVKYAAKSLIIKEGDVGSIVYVMEDGRVEVSREGKYLSTLSGAKVLGELAILYNCQRTATITAITECKLWAIERQCFQTIMMRTGLIRQAEYTDFLKSVPIFKNLQEDTLIKISDVLEETHYQQGDYIVRQGARGDTFFIISKGQVRVTIKQPGTQEEKFIRILSKGDFFGEKALQGDDLRTANIICDSPEGVTCLVIDRETFNQLISNLDEIKHRYDDEGTLERRKINEEFRDVSLTDLRVIATLGVGGFGRVELVQIHGDASRSFALKQMKKAQIVETRQQQHIMSEKEIMGEANCQFIVKLFKTFKDKKYLYMLMESCLGGELWTILRDKGNFDDSTTRFYTACVVEAFDYLHSRNIIYRDLKPENLLLDEKGYVKLVDFGFAKKLQSGRKTWTFCGTPEYVAPEVILNRGHDISADYWSLGVLMFELLTGTPPFTGSDPMRTYNIILKGIDAIEFPRNITSNARNLIKKLCRDNPAERLGYQRGGISEIQKHKWFDGFYWWGLQNRTLEPPIKPTVKGVTDTTNFDNYPPDPEGPPPDDVTGWDKDF</sequence>
<feature type="coiled-coil region" evidence="14">
    <location>
        <begin position="108"/>
        <end position="156"/>
    </location>
</feature>
<dbReference type="SMART" id="SM00133">
    <property type="entry name" value="S_TK_X"/>
    <property type="match status" value="1"/>
</dbReference>
<evidence type="ECO:0000256" key="12">
    <source>
        <dbReference type="PIRNR" id="PIRNR000559"/>
    </source>
</evidence>
<protein>
    <recommendedName>
        <fullName evidence="2 12">cGMP-dependent protein kinase</fullName>
        <ecNumber evidence="2 12">2.7.11.12</ecNumber>
    </recommendedName>
</protein>
<evidence type="ECO:0000256" key="4">
    <source>
        <dbReference type="ARBA" id="ARBA00022535"/>
    </source>
</evidence>
<keyword evidence="14" id="KW-0175">Coiled coil</keyword>
<dbReference type="PROSITE" id="PS50011">
    <property type="entry name" value="PROTEIN_KINASE_DOM"/>
    <property type="match status" value="1"/>
</dbReference>
<keyword evidence="8 12" id="KW-0067">ATP-binding</keyword>
<dbReference type="PROSITE" id="PS50042">
    <property type="entry name" value="CNMP_BINDING_3"/>
    <property type="match status" value="2"/>
</dbReference>
<dbReference type="CDD" id="cd05572">
    <property type="entry name" value="STKc_cGK"/>
    <property type="match status" value="1"/>
</dbReference>
<evidence type="ECO:0000259" key="18">
    <source>
        <dbReference type="PROSITE" id="PS51285"/>
    </source>
</evidence>
<keyword evidence="4 12" id="KW-0140">cGMP</keyword>
<evidence type="ECO:0000259" key="16">
    <source>
        <dbReference type="PROSITE" id="PS50011"/>
    </source>
</evidence>
<evidence type="ECO:0000256" key="2">
    <source>
        <dbReference type="ARBA" id="ARBA00012428"/>
    </source>
</evidence>
<keyword evidence="9 12" id="KW-0142">cGMP-binding</keyword>
<keyword evidence="3 12" id="KW-0723">Serine/threonine-protein kinase</keyword>
<accession>A0ABM3UUQ1</accession>
<organism evidence="19 20">
    <name type="scientific">Musca domestica</name>
    <name type="common">House fly</name>
    <dbReference type="NCBI Taxonomy" id="7370"/>
    <lineage>
        <taxon>Eukaryota</taxon>
        <taxon>Metazoa</taxon>
        <taxon>Ecdysozoa</taxon>
        <taxon>Arthropoda</taxon>
        <taxon>Hexapoda</taxon>
        <taxon>Insecta</taxon>
        <taxon>Pterygota</taxon>
        <taxon>Neoptera</taxon>
        <taxon>Endopterygota</taxon>
        <taxon>Diptera</taxon>
        <taxon>Brachycera</taxon>
        <taxon>Muscomorpha</taxon>
        <taxon>Muscoidea</taxon>
        <taxon>Muscidae</taxon>
        <taxon>Musca</taxon>
    </lineage>
</organism>
<comment type="catalytic activity">
    <reaction evidence="10 12">
        <text>L-threonyl-[protein] + ATP = O-phospho-L-threonyl-[protein] + ADP + H(+)</text>
        <dbReference type="Rhea" id="RHEA:46608"/>
        <dbReference type="Rhea" id="RHEA-COMP:11060"/>
        <dbReference type="Rhea" id="RHEA-COMP:11605"/>
        <dbReference type="ChEBI" id="CHEBI:15378"/>
        <dbReference type="ChEBI" id="CHEBI:30013"/>
        <dbReference type="ChEBI" id="CHEBI:30616"/>
        <dbReference type="ChEBI" id="CHEBI:61977"/>
        <dbReference type="ChEBI" id="CHEBI:456216"/>
        <dbReference type="EC" id="2.7.11.12"/>
    </reaction>
</comment>
<dbReference type="InterPro" id="IPR017441">
    <property type="entry name" value="Protein_kinase_ATP_BS"/>
</dbReference>
<gene>
    <name evidence="20" type="primary">LOC101900584</name>
</gene>
<dbReference type="InterPro" id="IPR018488">
    <property type="entry name" value="cNMP-bd_CS"/>
</dbReference>
<evidence type="ECO:0000313" key="20">
    <source>
        <dbReference type="RefSeq" id="XP_058977260.1"/>
    </source>
</evidence>
<evidence type="ECO:0000256" key="5">
    <source>
        <dbReference type="ARBA" id="ARBA00022679"/>
    </source>
</evidence>
<dbReference type="InterPro" id="IPR011009">
    <property type="entry name" value="Kinase-like_dom_sf"/>
</dbReference>
<evidence type="ECO:0000256" key="14">
    <source>
        <dbReference type="SAM" id="Coils"/>
    </source>
</evidence>
<evidence type="ECO:0000256" key="6">
    <source>
        <dbReference type="ARBA" id="ARBA00022741"/>
    </source>
</evidence>
<dbReference type="SUPFAM" id="SSF56112">
    <property type="entry name" value="Protein kinase-like (PK-like)"/>
    <property type="match status" value="1"/>
</dbReference>
<dbReference type="InterPro" id="IPR000595">
    <property type="entry name" value="cNMP-bd_dom"/>
</dbReference>
<keyword evidence="7 12" id="KW-0418">Kinase</keyword>
<comment type="similarity">
    <text evidence="1 12">Belongs to the protein kinase superfamily. AGC Ser/Thr protein kinase family. cGMP subfamily.</text>
</comment>
<feature type="domain" description="Cyclic nucleotide-binding" evidence="17">
    <location>
        <begin position="361"/>
        <end position="484"/>
    </location>
</feature>
<proteinExistence type="inferred from homology"/>
<name>A0ABM3UUQ1_MUSDO</name>
<reference evidence="20" key="1">
    <citation type="submission" date="2025-08" db="UniProtKB">
        <authorList>
            <consortium name="RefSeq"/>
        </authorList>
    </citation>
    <scope>IDENTIFICATION</scope>
    <source>
        <strain evidence="20">Aabys</strain>
        <tissue evidence="20">Whole body</tissue>
    </source>
</reference>
<dbReference type="InterPro" id="IPR000719">
    <property type="entry name" value="Prot_kinase_dom"/>
</dbReference>
<dbReference type="SMART" id="SM00220">
    <property type="entry name" value="S_TKc"/>
    <property type="match status" value="1"/>
</dbReference>
<dbReference type="RefSeq" id="XP_058977260.1">
    <property type="nucleotide sequence ID" value="XM_059121277.1"/>
</dbReference>
<dbReference type="Gene3D" id="3.30.200.20">
    <property type="entry name" value="Phosphorylase Kinase, domain 1"/>
    <property type="match status" value="1"/>
</dbReference>
<evidence type="ECO:0000256" key="1">
    <source>
        <dbReference type="ARBA" id="ARBA00006352"/>
    </source>
</evidence>
<keyword evidence="5 12" id="KW-0808">Transferase</keyword>
<dbReference type="InterPro" id="IPR008271">
    <property type="entry name" value="Ser/Thr_kinase_AS"/>
</dbReference>
<dbReference type="GeneID" id="101900584"/>
<dbReference type="PROSITE" id="PS00888">
    <property type="entry name" value="CNMP_BINDING_1"/>
    <property type="match status" value="2"/>
</dbReference>
<dbReference type="GO" id="GO:0016301">
    <property type="term" value="F:kinase activity"/>
    <property type="evidence" value="ECO:0007669"/>
    <property type="project" value="UniProtKB-KW"/>
</dbReference>
<dbReference type="PROSITE" id="PS51285">
    <property type="entry name" value="AGC_KINASE_CTER"/>
    <property type="match status" value="1"/>
</dbReference>
<evidence type="ECO:0000313" key="19">
    <source>
        <dbReference type="Proteomes" id="UP001652621"/>
    </source>
</evidence>
<dbReference type="PIRSF" id="PIRSF000559">
    <property type="entry name" value="cGMP-dep_kinase"/>
    <property type="match status" value="1"/>
</dbReference>
<evidence type="ECO:0000256" key="9">
    <source>
        <dbReference type="ARBA" id="ARBA00022992"/>
    </source>
</evidence>
<dbReference type="Pfam" id="PF00027">
    <property type="entry name" value="cNMP_binding"/>
    <property type="match status" value="2"/>
</dbReference>
<evidence type="ECO:0000256" key="8">
    <source>
        <dbReference type="ARBA" id="ARBA00022840"/>
    </source>
</evidence>
<evidence type="ECO:0000256" key="13">
    <source>
        <dbReference type="PROSITE-ProRule" id="PRU10141"/>
    </source>
</evidence>
<dbReference type="PANTHER" id="PTHR24353:SF111">
    <property type="match status" value="1"/>
</dbReference>
<dbReference type="SMART" id="SM00100">
    <property type="entry name" value="cNMP"/>
    <property type="match status" value="2"/>
</dbReference>
<dbReference type="InterPro" id="IPR018490">
    <property type="entry name" value="cNMP-bd_dom_sf"/>
</dbReference>
<dbReference type="InterPro" id="IPR002374">
    <property type="entry name" value="cGMP_dep_kinase"/>
</dbReference>
<dbReference type="SUPFAM" id="SSF51206">
    <property type="entry name" value="cAMP-binding domain-like"/>
    <property type="match status" value="2"/>
</dbReference>
<feature type="region of interest" description="Disordered" evidence="15">
    <location>
        <begin position="783"/>
        <end position="811"/>
    </location>
</feature>
<dbReference type="PANTHER" id="PTHR24353">
    <property type="entry name" value="CYCLIC NUCLEOTIDE-DEPENDENT PROTEIN KINASE"/>
    <property type="match status" value="1"/>
</dbReference>
<dbReference type="Pfam" id="PF00069">
    <property type="entry name" value="Pkinase"/>
    <property type="match status" value="1"/>
</dbReference>
<dbReference type="Proteomes" id="UP001652621">
    <property type="component" value="Unplaced"/>
</dbReference>
<dbReference type="PROSITE" id="PS00108">
    <property type="entry name" value="PROTEIN_KINASE_ST"/>
    <property type="match status" value="1"/>
</dbReference>
<comment type="catalytic activity">
    <reaction evidence="11">
        <text>L-seryl-[protein] + ATP = O-phospho-L-seryl-[protein] + ADP + H(+)</text>
        <dbReference type="Rhea" id="RHEA:17989"/>
        <dbReference type="Rhea" id="RHEA-COMP:9863"/>
        <dbReference type="Rhea" id="RHEA-COMP:11604"/>
        <dbReference type="ChEBI" id="CHEBI:15378"/>
        <dbReference type="ChEBI" id="CHEBI:29999"/>
        <dbReference type="ChEBI" id="CHEBI:30616"/>
        <dbReference type="ChEBI" id="CHEBI:83421"/>
        <dbReference type="ChEBI" id="CHEBI:456216"/>
        <dbReference type="EC" id="2.7.11.12"/>
    </reaction>
</comment>
<evidence type="ECO:0000256" key="11">
    <source>
        <dbReference type="ARBA" id="ARBA00047462"/>
    </source>
</evidence>
<feature type="compositionally biased region" description="Pro residues" evidence="15">
    <location>
        <begin position="793"/>
        <end position="802"/>
    </location>
</feature>
<feature type="domain" description="Cyclic nucleotide-binding" evidence="17">
    <location>
        <begin position="243"/>
        <end position="358"/>
    </location>
</feature>
<keyword evidence="19" id="KW-1185">Reference proteome</keyword>
<dbReference type="PROSITE" id="PS00107">
    <property type="entry name" value="PROTEIN_KINASE_ATP"/>
    <property type="match status" value="1"/>
</dbReference>
<evidence type="ECO:0000256" key="3">
    <source>
        <dbReference type="ARBA" id="ARBA00022527"/>
    </source>
</evidence>
<evidence type="ECO:0000256" key="15">
    <source>
        <dbReference type="SAM" id="MobiDB-lite"/>
    </source>
</evidence>
<dbReference type="PROSITE" id="PS00889">
    <property type="entry name" value="CNMP_BINDING_2"/>
    <property type="match status" value="2"/>
</dbReference>
<keyword evidence="6 12" id="KW-0547">Nucleotide-binding</keyword>
<dbReference type="InterPro" id="IPR014710">
    <property type="entry name" value="RmlC-like_jellyroll"/>
</dbReference>
<feature type="domain" description="Protein kinase" evidence="16">
    <location>
        <begin position="500"/>
        <end position="759"/>
    </location>
</feature>
<dbReference type="InterPro" id="IPR000961">
    <property type="entry name" value="AGC-kinase_C"/>
</dbReference>
<feature type="domain" description="AGC-kinase C-terminal" evidence="18">
    <location>
        <begin position="760"/>
        <end position="811"/>
    </location>
</feature>
<evidence type="ECO:0000256" key="10">
    <source>
        <dbReference type="ARBA" id="ARBA00047298"/>
    </source>
</evidence>
<dbReference type="CDD" id="cd00038">
    <property type="entry name" value="CAP_ED"/>
    <property type="match status" value="2"/>
</dbReference>
<dbReference type="Gene3D" id="2.60.120.10">
    <property type="entry name" value="Jelly Rolls"/>
    <property type="match status" value="2"/>
</dbReference>
<dbReference type="EC" id="2.7.11.12" evidence="2 12"/>
<dbReference type="InterPro" id="IPR035014">
    <property type="entry name" value="STKc_cGK"/>
</dbReference>
<evidence type="ECO:0000259" key="17">
    <source>
        <dbReference type="PROSITE" id="PS50042"/>
    </source>
</evidence>
<evidence type="ECO:0000256" key="7">
    <source>
        <dbReference type="ARBA" id="ARBA00022777"/>
    </source>
</evidence>
<dbReference type="Gene3D" id="1.10.510.10">
    <property type="entry name" value="Transferase(Phosphotransferase) domain 1"/>
    <property type="match status" value="1"/>
</dbReference>
<feature type="binding site" evidence="13">
    <location>
        <position position="530"/>
    </location>
    <ligand>
        <name>ATP</name>
        <dbReference type="ChEBI" id="CHEBI:30616"/>
    </ligand>
</feature>
<dbReference type="PRINTS" id="PR00104">
    <property type="entry name" value="CGMPKINASE"/>
</dbReference>
<dbReference type="Gene3D" id="1.20.5.170">
    <property type="match status" value="1"/>
</dbReference>